<protein>
    <recommendedName>
        <fullName evidence="4">DUF3989 domain-containing protein</fullName>
    </recommendedName>
</protein>
<organism evidence="2 3">
    <name type="scientific">Butyricimonas hominis</name>
    <dbReference type="NCBI Taxonomy" id="2763032"/>
    <lineage>
        <taxon>Bacteria</taxon>
        <taxon>Pseudomonadati</taxon>
        <taxon>Bacteroidota</taxon>
        <taxon>Bacteroidia</taxon>
        <taxon>Bacteroidales</taxon>
        <taxon>Odoribacteraceae</taxon>
        <taxon>Butyricimonas</taxon>
    </lineage>
</organism>
<evidence type="ECO:0000313" key="2">
    <source>
        <dbReference type="EMBL" id="MBC5623607.1"/>
    </source>
</evidence>
<dbReference type="RefSeq" id="WP_099290472.1">
    <property type="nucleotide sequence ID" value="NZ_JACOOH010000012.1"/>
</dbReference>
<reference evidence="2 3" key="1">
    <citation type="submission" date="2020-08" db="EMBL/GenBank/DDBJ databases">
        <title>Genome public.</title>
        <authorList>
            <person name="Liu C."/>
            <person name="Sun Q."/>
        </authorList>
    </citation>
    <scope>NUCLEOTIDE SEQUENCE [LARGE SCALE GENOMIC DNA]</scope>
    <source>
        <strain evidence="2 3">NSJ-56</strain>
    </source>
</reference>
<gene>
    <name evidence="2" type="ORF">H8S64_21165</name>
</gene>
<evidence type="ECO:0000313" key="3">
    <source>
        <dbReference type="Proteomes" id="UP000646484"/>
    </source>
</evidence>
<evidence type="ECO:0008006" key="4">
    <source>
        <dbReference type="Google" id="ProtNLM"/>
    </source>
</evidence>
<accession>A0ABR7D771</accession>
<evidence type="ECO:0000256" key="1">
    <source>
        <dbReference type="SAM" id="Phobius"/>
    </source>
</evidence>
<dbReference type="EMBL" id="JACOOH010000012">
    <property type="protein sequence ID" value="MBC5623607.1"/>
    <property type="molecule type" value="Genomic_DNA"/>
</dbReference>
<sequence>MKWENIIQEDRIKSVSPDFTEQVMSRLAGLRKYEFRFRKRYLGMSIAAGIIMGMIMLGLQHHLGESRDRDTMLKEWIGQYHLDDMNLEKMDINLF</sequence>
<keyword evidence="1" id="KW-0812">Transmembrane</keyword>
<comment type="caution">
    <text evidence="2">The sequence shown here is derived from an EMBL/GenBank/DDBJ whole genome shotgun (WGS) entry which is preliminary data.</text>
</comment>
<name>A0ABR7D771_9BACT</name>
<keyword evidence="1" id="KW-0472">Membrane</keyword>
<proteinExistence type="predicted"/>
<keyword evidence="1" id="KW-1133">Transmembrane helix</keyword>
<dbReference type="Proteomes" id="UP000646484">
    <property type="component" value="Unassembled WGS sequence"/>
</dbReference>
<feature type="transmembrane region" description="Helical" evidence="1">
    <location>
        <begin position="41"/>
        <end position="63"/>
    </location>
</feature>
<keyword evidence="3" id="KW-1185">Reference proteome</keyword>